<organism evidence="2">
    <name type="scientific">sediment metagenome</name>
    <dbReference type="NCBI Taxonomy" id="749907"/>
    <lineage>
        <taxon>unclassified sequences</taxon>
        <taxon>metagenomes</taxon>
        <taxon>ecological metagenomes</taxon>
    </lineage>
</organism>
<gene>
    <name evidence="2" type="ORF">LDC_0082</name>
</gene>
<reference evidence="2" key="1">
    <citation type="submission" date="2010-07" db="EMBL/GenBank/DDBJ databases">
        <authorList>
            <consortium name="CONSOLIDER consortium CSD2007-00005"/>
            <person name="Guazzaroni M.-E."/>
            <person name="Richter M."/>
            <person name="Garcia-Salamanca A."/>
            <person name="Yarza P."/>
            <person name="Ferrer M."/>
        </authorList>
    </citation>
    <scope>NUCLEOTIDE SEQUENCE</scope>
</reference>
<reference evidence="2" key="2">
    <citation type="journal article" date="2011" name="Microb. Ecol.">
        <title>Taxonomic and Functional Metagenomic Profiling of the Microbial Community in the Anoxic Sediment of a Sub-saline Shallow Lake (Laguna de Carrizo, Central Spain).</title>
        <authorList>
            <person name="Ferrer M."/>
            <person name="Guazzaroni M.E."/>
            <person name="Richter M."/>
            <person name="Garcia-Salamanca A."/>
            <person name="Yarza P."/>
            <person name="Suarez-Suarez A."/>
            <person name="Solano J."/>
            <person name="Alcaide M."/>
            <person name="van Dillewijn P."/>
            <person name="Molina-Henares M.A."/>
            <person name="Lopez-Cortes N."/>
            <person name="Al-Ramahi Y."/>
            <person name="Guerrero C."/>
            <person name="Acosta A."/>
            <person name="de Eugenio L.I."/>
            <person name="Martinez V."/>
            <person name="Marques S."/>
            <person name="Rojo F."/>
            <person name="Santero E."/>
            <person name="Genilloud O."/>
            <person name="Perez-Perez J."/>
            <person name="Rossello-Mora R."/>
            <person name="Ramos J.L."/>
        </authorList>
    </citation>
    <scope>NUCLEOTIDE SEQUENCE</scope>
</reference>
<accession>D9PF04</accession>
<dbReference type="AlphaFoldDB" id="D9PF04"/>
<sequence>MALKRPTRWSPAGSSDAATASPRAAGAGPGTAPSVPHGVGDQQRAHVQARREVEVALDADGIGRMALAELGDVLRAHGPLAGAPRQAEADRGPGGDGAQFAEPSVGRGVAGQGAPPTRLWRKNSAGPWR</sequence>
<feature type="compositionally biased region" description="Low complexity" evidence="1">
    <location>
        <begin position="17"/>
        <end position="34"/>
    </location>
</feature>
<feature type="region of interest" description="Disordered" evidence="1">
    <location>
        <begin position="1"/>
        <end position="50"/>
    </location>
</feature>
<name>D9PF04_9ZZZZ</name>
<dbReference type="EMBL" id="ADZX01000005">
    <property type="protein sequence ID" value="EFK97871.1"/>
    <property type="molecule type" value="Genomic_DNA"/>
</dbReference>
<protein>
    <submittedName>
        <fullName evidence="2">Uncharacterized protein</fullName>
    </submittedName>
</protein>
<comment type="caution">
    <text evidence="2">The sequence shown here is derived from an EMBL/GenBank/DDBJ whole genome shotgun (WGS) entry which is preliminary data.</text>
</comment>
<feature type="region of interest" description="Disordered" evidence="1">
    <location>
        <begin position="79"/>
        <end position="129"/>
    </location>
</feature>
<evidence type="ECO:0000256" key="1">
    <source>
        <dbReference type="SAM" id="MobiDB-lite"/>
    </source>
</evidence>
<evidence type="ECO:0000313" key="2">
    <source>
        <dbReference type="EMBL" id="EFK97871.1"/>
    </source>
</evidence>
<proteinExistence type="predicted"/>